<evidence type="ECO:0000256" key="3">
    <source>
        <dbReference type="ARBA" id="ARBA00022722"/>
    </source>
</evidence>
<dbReference type="HAMAP" id="MF_00801">
    <property type="entry name" value="Endonuclease_5"/>
    <property type="match status" value="1"/>
</dbReference>
<keyword evidence="5 6" id="KW-0378">Hydrolase</keyword>
<reference evidence="8 9" key="1">
    <citation type="journal article" date="2018" name="Int. J. Syst. Evol. Microbiol.">
        <title>Glycomyces paridis sp. nov., isolated from the medicinal plant Paris polyphylla.</title>
        <authorList>
            <person name="Fang X.M."/>
            <person name="Bai J.L."/>
            <person name="Su J."/>
            <person name="Zhao L.L."/>
            <person name="Liu H.Y."/>
            <person name="Ma B.P."/>
            <person name="Zhang Y.Q."/>
            <person name="Yu L.Y."/>
        </authorList>
    </citation>
    <scope>NUCLEOTIDE SEQUENCE [LARGE SCALE GENOMIC DNA]</scope>
    <source>
        <strain evidence="8 9">CPCC 204357</strain>
    </source>
</reference>
<protein>
    <recommendedName>
        <fullName evidence="6">Endonuclease V</fullName>
        <ecNumber evidence="6">3.1.21.7</ecNumber>
    </recommendedName>
    <alternativeName>
        <fullName evidence="6">Deoxyinosine 3'endonuclease</fullName>
    </alternativeName>
    <alternativeName>
        <fullName evidence="6">Deoxyribonuclease V</fullName>
        <shortName evidence="6">DNase V</shortName>
    </alternativeName>
</protein>
<dbReference type="PANTHER" id="PTHR28511:SF1">
    <property type="entry name" value="ENDONUCLEASE V"/>
    <property type="match status" value="1"/>
</dbReference>
<keyword evidence="6" id="KW-0234">DNA repair</keyword>
<feature type="region of interest" description="Disordered" evidence="7">
    <location>
        <begin position="1"/>
        <end position="62"/>
    </location>
</feature>
<keyword evidence="6" id="KW-0227">DNA damage</keyword>
<dbReference type="Gene3D" id="3.30.2170.10">
    <property type="entry name" value="archaeoglobus fulgidus dsm 4304 superfamily"/>
    <property type="match status" value="1"/>
</dbReference>
<comment type="caution">
    <text evidence="8">The sequence shown here is derived from an EMBL/GenBank/DDBJ whole genome shotgun (WGS) entry which is preliminary data.</text>
</comment>
<evidence type="ECO:0000256" key="5">
    <source>
        <dbReference type="ARBA" id="ARBA00022801"/>
    </source>
</evidence>
<feature type="compositionally biased region" description="Basic residues" evidence="7">
    <location>
        <begin position="80"/>
        <end position="117"/>
    </location>
</feature>
<dbReference type="GO" id="GO:0016891">
    <property type="term" value="F:RNA endonuclease activity producing 5'-phosphomonoesters, hydrolytic mechanism"/>
    <property type="evidence" value="ECO:0007669"/>
    <property type="project" value="TreeGrafter"/>
</dbReference>
<dbReference type="OrthoDB" id="9790916at2"/>
<evidence type="ECO:0000313" key="9">
    <source>
        <dbReference type="Proteomes" id="UP000305792"/>
    </source>
</evidence>
<sequence>MADARVASAQYAGTQEKTQRGGGDDRRLGRRRGRRRSRLRRGLLRVPRPRHPGRRRRPRRRRRRLDLRFRFRFRPRLGLRNRRDRPRRRRVPLRSRRRRQLRDRQRRLRRPGPRPGRHAVTPAHFDRDALTRAPADEAAAVALQTELAGRVVLADEERPAATVAGLDIAYEKGTDTAVATAVVMRRGDLAVLDRAVVRGASAFPYVPGLLAFRELPLLLEAIEALTVTPDLYLCDGYGLTHPRRFGLACYLGVVLDAPAIGVAKNPPHLPVTAPGPRRGDWTPIAAGEETVGAALRTQDGVKPLYVSAGHRTTLDSARALVLELAPDYRQPEPIRAADQLGRRRLAA</sequence>
<keyword evidence="3 6" id="KW-0540">Nuclease</keyword>
<organism evidence="8 9">
    <name type="scientific">Glycomyces paridis</name>
    <dbReference type="NCBI Taxonomy" id="2126555"/>
    <lineage>
        <taxon>Bacteria</taxon>
        <taxon>Bacillati</taxon>
        <taxon>Actinomycetota</taxon>
        <taxon>Actinomycetes</taxon>
        <taxon>Glycomycetales</taxon>
        <taxon>Glycomycetaceae</taxon>
        <taxon>Glycomyces</taxon>
    </lineage>
</organism>
<dbReference type="Pfam" id="PF04493">
    <property type="entry name" value="Endonuclease_5"/>
    <property type="match status" value="1"/>
</dbReference>
<dbReference type="GO" id="GO:0006281">
    <property type="term" value="P:DNA repair"/>
    <property type="evidence" value="ECO:0007669"/>
    <property type="project" value="UniProtKB-UniRule"/>
</dbReference>
<dbReference type="EC" id="3.1.21.7" evidence="6"/>
<keyword evidence="4 6" id="KW-0255">Endonuclease</keyword>
<dbReference type="PANTHER" id="PTHR28511">
    <property type="entry name" value="ENDONUCLEASE V"/>
    <property type="match status" value="1"/>
</dbReference>
<evidence type="ECO:0000256" key="4">
    <source>
        <dbReference type="ARBA" id="ARBA00022759"/>
    </source>
</evidence>
<proteinExistence type="inferred from homology"/>
<dbReference type="AlphaFoldDB" id="A0A4S8PL33"/>
<accession>A0A4S8PL33</accession>
<feature type="site" description="Interaction with target DNA" evidence="6">
    <location>
        <position position="205"/>
    </location>
</feature>
<keyword evidence="6" id="KW-0479">Metal-binding</keyword>
<dbReference type="Proteomes" id="UP000305792">
    <property type="component" value="Unassembled WGS sequence"/>
</dbReference>
<gene>
    <name evidence="6" type="primary">nfi</name>
    <name evidence="8" type="ORF">E9998_03550</name>
</gene>
<evidence type="ECO:0000256" key="7">
    <source>
        <dbReference type="SAM" id="MobiDB-lite"/>
    </source>
</evidence>
<feature type="compositionally biased region" description="Basic residues" evidence="7">
    <location>
        <begin position="28"/>
        <end position="62"/>
    </location>
</feature>
<dbReference type="GO" id="GO:0003727">
    <property type="term" value="F:single-stranded RNA binding"/>
    <property type="evidence" value="ECO:0007669"/>
    <property type="project" value="TreeGrafter"/>
</dbReference>
<comment type="function">
    <text evidence="6">DNA repair enzyme involved in the repair of deaminated bases. Selectively cleaves double-stranded DNA at the second phosphodiester bond 3' to a deoxyinosine leaving behind the intact lesion on the nicked DNA.</text>
</comment>
<name>A0A4S8PL33_9ACTN</name>
<dbReference type="GO" id="GO:0043737">
    <property type="term" value="F:deoxyribonuclease V activity"/>
    <property type="evidence" value="ECO:0007669"/>
    <property type="project" value="UniProtKB-UniRule"/>
</dbReference>
<comment type="cofactor">
    <cofactor evidence="6">
        <name>Mg(2+)</name>
        <dbReference type="ChEBI" id="CHEBI:18420"/>
    </cofactor>
</comment>
<feature type="region of interest" description="Disordered" evidence="7">
    <location>
        <begin position="80"/>
        <end position="121"/>
    </location>
</feature>
<dbReference type="GO" id="GO:0000287">
    <property type="term" value="F:magnesium ion binding"/>
    <property type="evidence" value="ECO:0007669"/>
    <property type="project" value="UniProtKB-UniRule"/>
</dbReference>
<evidence type="ECO:0000256" key="6">
    <source>
        <dbReference type="HAMAP-Rule" id="MF_00801"/>
    </source>
</evidence>
<evidence type="ECO:0000256" key="1">
    <source>
        <dbReference type="ARBA" id="ARBA00004496"/>
    </source>
</evidence>
<keyword evidence="9" id="KW-1185">Reference proteome</keyword>
<keyword evidence="2 6" id="KW-0963">Cytoplasm</keyword>
<evidence type="ECO:0000313" key="8">
    <source>
        <dbReference type="EMBL" id="THV31450.1"/>
    </source>
</evidence>
<evidence type="ECO:0000256" key="2">
    <source>
        <dbReference type="ARBA" id="ARBA00022490"/>
    </source>
</evidence>
<dbReference type="CDD" id="cd06559">
    <property type="entry name" value="Endonuclease_V"/>
    <property type="match status" value="1"/>
</dbReference>
<feature type="binding site" evidence="6">
    <location>
        <position position="167"/>
    </location>
    <ligand>
        <name>Mg(2+)</name>
        <dbReference type="ChEBI" id="CHEBI:18420"/>
    </ligand>
</feature>
<feature type="binding site" evidence="6">
    <location>
        <position position="235"/>
    </location>
    <ligand>
        <name>Mg(2+)</name>
        <dbReference type="ChEBI" id="CHEBI:18420"/>
    </ligand>
</feature>
<dbReference type="GO" id="GO:0005737">
    <property type="term" value="C:cytoplasm"/>
    <property type="evidence" value="ECO:0007669"/>
    <property type="project" value="UniProtKB-SubCell"/>
</dbReference>
<dbReference type="EMBL" id="STGX01000002">
    <property type="protein sequence ID" value="THV31450.1"/>
    <property type="molecule type" value="Genomic_DNA"/>
</dbReference>
<feature type="compositionally biased region" description="Basic and acidic residues" evidence="7">
    <location>
        <begin position="17"/>
        <end position="27"/>
    </location>
</feature>
<comment type="subcellular location">
    <subcellularLocation>
        <location evidence="1 6">Cytoplasm</location>
    </subcellularLocation>
</comment>
<comment type="catalytic activity">
    <reaction evidence="6">
        <text>Endonucleolytic cleavage at apurinic or apyrimidinic sites to products with a 5'-phosphate.</text>
        <dbReference type="EC" id="3.1.21.7"/>
    </reaction>
</comment>
<dbReference type="InterPro" id="IPR007581">
    <property type="entry name" value="Endonuclease-V"/>
</dbReference>
<keyword evidence="6" id="KW-0460">Magnesium</keyword>
<comment type="similarity">
    <text evidence="6">Belongs to the endonuclease V family.</text>
</comment>